<reference evidence="2" key="1">
    <citation type="submission" date="2021-06" db="EMBL/GenBank/DDBJ databases">
        <authorList>
            <person name="Kallberg Y."/>
            <person name="Tangrot J."/>
            <person name="Rosling A."/>
        </authorList>
    </citation>
    <scope>NUCLEOTIDE SEQUENCE</scope>
    <source>
        <strain evidence="2">CL551</strain>
    </source>
</reference>
<protein>
    <submittedName>
        <fullName evidence="2">13150_t:CDS:1</fullName>
    </submittedName>
</protein>
<sequence>MTREPSSTNQAQNKESIPIEECEKEVISNPDYIKNDRQNNKLTNANDNNINEDESNVPDLNEFDNAY</sequence>
<dbReference type="Proteomes" id="UP000789342">
    <property type="component" value="Unassembled WGS sequence"/>
</dbReference>
<name>A0A9N8VZP7_9GLOM</name>
<dbReference type="EMBL" id="CAJVPV010000619">
    <property type="protein sequence ID" value="CAG8466050.1"/>
    <property type="molecule type" value="Genomic_DNA"/>
</dbReference>
<feature type="compositionally biased region" description="Polar residues" evidence="1">
    <location>
        <begin position="1"/>
        <end position="15"/>
    </location>
</feature>
<organism evidence="2 3">
    <name type="scientific">Acaulospora morrowiae</name>
    <dbReference type="NCBI Taxonomy" id="94023"/>
    <lineage>
        <taxon>Eukaryota</taxon>
        <taxon>Fungi</taxon>
        <taxon>Fungi incertae sedis</taxon>
        <taxon>Mucoromycota</taxon>
        <taxon>Glomeromycotina</taxon>
        <taxon>Glomeromycetes</taxon>
        <taxon>Diversisporales</taxon>
        <taxon>Acaulosporaceae</taxon>
        <taxon>Acaulospora</taxon>
    </lineage>
</organism>
<feature type="non-terminal residue" evidence="2">
    <location>
        <position position="67"/>
    </location>
</feature>
<gene>
    <name evidence="2" type="ORF">AMORRO_LOCUS1633</name>
</gene>
<evidence type="ECO:0000256" key="1">
    <source>
        <dbReference type="SAM" id="MobiDB-lite"/>
    </source>
</evidence>
<accession>A0A9N8VZP7</accession>
<dbReference type="AlphaFoldDB" id="A0A9N8VZP7"/>
<keyword evidence="3" id="KW-1185">Reference proteome</keyword>
<feature type="compositionally biased region" description="Polar residues" evidence="1">
    <location>
        <begin position="40"/>
        <end position="49"/>
    </location>
</feature>
<comment type="caution">
    <text evidence="2">The sequence shown here is derived from an EMBL/GenBank/DDBJ whole genome shotgun (WGS) entry which is preliminary data.</text>
</comment>
<feature type="region of interest" description="Disordered" evidence="1">
    <location>
        <begin position="1"/>
        <end position="67"/>
    </location>
</feature>
<proteinExistence type="predicted"/>
<evidence type="ECO:0000313" key="3">
    <source>
        <dbReference type="Proteomes" id="UP000789342"/>
    </source>
</evidence>
<evidence type="ECO:0000313" key="2">
    <source>
        <dbReference type="EMBL" id="CAG8466050.1"/>
    </source>
</evidence>